<accession>A0A812JEC2</accession>
<dbReference type="EMBL" id="CAJNIZ010001840">
    <property type="protein sequence ID" value="CAE7200996.1"/>
    <property type="molecule type" value="Genomic_DNA"/>
</dbReference>
<proteinExistence type="predicted"/>
<dbReference type="AlphaFoldDB" id="A0A812JEC2"/>
<feature type="compositionally biased region" description="Polar residues" evidence="2">
    <location>
        <begin position="73"/>
        <end position="104"/>
    </location>
</feature>
<reference evidence="3" key="1">
    <citation type="submission" date="2021-02" db="EMBL/GenBank/DDBJ databases">
        <authorList>
            <person name="Dougan E. K."/>
            <person name="Rhodes N."/>
            <person name="Thang M."/>
            <person name="Chan C."/>
        </authorList>
    </citation>
    <scope>NUCLEOTIDE SEQUENCE</scope>
</reference>
<sequence>MSMTMNVAEAKVPTKNTFVHFSDASKPMGTAILTRAVSCPSIMTDFEHPRPRGSSAEMLSFSKASFVEDDNCSAASTSGQESDDNSQGADAESTGTWSRHNSPLNLGQRVAEIPALLSRSNSPVNMGRGGAEPSSPLPEAAGMHSPTKSPQNLGNVFGVAIPIMLTPPVAPLPQTGPMHSMDSVAVQVGQTIPASMQVSQMGPMDVVAVQVGQTVPMHAADAAIEGWKVQDELAFEPAQEEHDEDQLRKPMDDVWSNIRDALYQSVGWDTRDLKFKAYWNHVDMLQRDARDAERERHCARRSAEKVEQLERKVLAIETTVADLRFENANVTAALEDAKRALHDTQAHGDSVGNRDHVAAVIQRAWRKLRGIDVLGKRLLREGNAVNVFQTADYDADELMQATWPANVKWHAFQRAPAFIQNEPTTNMKFETQRLILARLAGDRGDAVSTSEEMEQRASMVLTACKVVAGVMGKTHVLSTGARVLEVDGAGAYEASGASAKLMTALDMEASCKGYAAIILLSTPAGVSFYSCFGFERMQSWSLDPADAARHALHYLSTNAIYRHAPMLKLLLCEQKVPQLRLDVKLVIAPLAATTRLRAAVFARVHARSAARCFFAAGTHLYTFAVHCHWCESHKHPVAMISTLTALPDVAKQRDCGFSPTAPIAVGAEDAPGEFMVPAEVAKLGALQLSSGEIMFAKPDLDKKLETLRRNEKPIVRCYTDKGVEKSRCGVVCQWYGDEMWELANRAQLSSGSPLRQGLQLAI</sequence>
<dbReference type="Proteomes" id="UP000649617">
    <property type="component" value="Unassembled WGS sequence"/>
</dbReference>
<evidence type="ECO:0000313" key="3">
    <source>
        <dbReference type="EMBL" id="CAE7200996.1"/>
    </source>
</evidence>
<keyword evidence="4" id="KW-1185">Reference proteome</keyword>
<protein>
    <submittedName>
        <fullName evidence="3">ACOT13 protein</fullName>
    </submittedName>
</protein>
<feature type="region of interest" description="Disordered" evidence="2">
    <location>
        <begin position="119"/>
        <end position="150"/>
    </location>
</feature>
<evidence type="ECO:0000313" key="4">
    <source>
        <dbReference type="Proteomes" id="UP000649617"/>
    </source>
</evidence>
<organism evidence="3 4">
    <name type="scientific">Symbiodinium pilosum</name>
    <name type="common">Dinoflagellate</name>
    <dbReference type="NCBI Taxonomy" id="2952"/>
    <lineage>
        <taxon>Eukaryota</taxon>
        <taxon>Sar</taxon>
        <taxon>Alveolata</taxon>
        <taxon>Dinophyceae</taxon>
        <taxon>Suessiales</taxon>
        <taxon>Symbiodiniaceae</taxon>
        <taxon>Symbiodinium</taxon>
    </lineage>
</organism>
<name>A0A812JEC2_SYMPI</name>
<comment type="caution">
    <text evidence="3">The sequence shown here is derived from an EMBL/GenBank/DDBJ whole genome shotgun (WGS) entry which is preliminary data.</text>
</comment>
<gene>
    <name evidence="3" type="primary">ACOT13</name>
    <name evidence="3" type="ORF">SPIL2461_LOCUS1805</name>
</gene>
<evidence type="ECO:0000256" key="2">
    <source>
        <dbReference type="SAM" id="MobiDB-lite"/>
    </source>
</evidence>
<feature type="coiled-coil region" evidence="1">
    <location>
        <begin position="282"/>
        <end position="340"/>
    </location>
</feature>
<dbReference type="OrthoDB" id="10535648at2759"/>
<evidence type="ECO:0000256" key="1">
    <source>
        <dbReference type="SAM" id="Coils"/>
    </source>
</evidence>
<keyword evidence="1" id="KW-0175">Coiled coil</keyword>
<feature type="region of interest" description="Disordered" evidence="2">
    <location>
        <begin position="72"/>
        <end position="104"/>
    </location>
</feature>